<comment type="caution">
    <text evidence="2">The sequence shown here is derived from an EMBL/GenBank/DDBJ whole genome shotgun (WGS) entry which is preliminary data.</text>
</comment>
<gene>
    <name evidence="2" type="ORF">AVEN_206393_1</name>
</gene>
<dbReference type="EMBL" id="BGPR01000639">
    <property type="protein sequence ID" value="GBM29550.1"/>
    <property type="molecule type" value="Genomic_DNA"/>
</dbReference>
<evidence type="ECO:0000256" key="1">
    <source>
        <dbReference type="SAM" id="MobiDB-lite"/>
    </source>
</evidence>
<reference evidence="2 3" key="1">
    <citation type="journal article" date="2019" name="Sci. Rep.">
        <title>Orb-weaving spider Araneus ventricosus genome elucidates the spidroin gene catalogue.</title>
        <authorList>
            <person name="Kono N."/>
            <person name="Nakamura H."/>
            <person name="Ohtoshi R."/>
            <person name="Moran D.A.P."/>
            <person name="Shinohara A."/>
            <person name="Yoshida Y."/>
            <person name="Fujiwara M."/>
            <person name="Mori M."/>
            <person name="Tomita M."/>
            <person name="Arakawa K."/>
        </authorList>
    </citation>
    <scope>NUCLEOTIDE SEQUENCE [LARGE SCALE GENOMIC DNA]</scope>
</reference>
<proteinExistence type="predicted"/>
<accession>A0A4Y2EK33</accession>
<dbReference type="Proteomes" id="UP000499080">
    <property type="component" value="Unassembled WGS sequence"/>
</dbReference>
<evidence type="ECO:0000313" key="2">
    <source>
        <dbReference type="EMBL" id="GBM29550.1"/>
    </source>
</evidence>
<sequence>MEERIDSSHLAHIRRRTALTTTLQDFIFFPKQFLPPSFHNLYNPSKLELLEFEKEQLAAVWTLQNVRNSKEGKSHLRAERLFQQKTFSAGNGARKRNQTDEDSDTR</sequence>
<evidence type="ECO:0000313" key="3">
    <source>
        <dbReference type="Proteomes" id="UP000499080"/>
    </source>
</evidence>
<keyword evidence="3" id="KW-1185">Reference proteome</keyword>
<dbReference type="AlphaFoldDB" id="A0A4Y2EK33"/>
<protein>
    <submittedName>
        <fullName evidence="2">Uncharacterized protein</fullName>
    </submittedName>
</protein>
<name>A0A4Y2EK33_ARAVE</name>
<feature type="region of interest" description="Disordered" evidence="1">
    <location>
        <begin position="84"/>
        <end position="106"/>
    </location>
</feature>
<organism evidence="2 3">
    <name type="scientific">Araneus ventricosus</name>
    <name type="common">Orbweaver spider</name>
    <name type="synonym">Epeira ventricosa</name>
    <dbReference type="NCBI Taxonomy" id="182803"/>
    <lineage>
        <taxon>Eukaryota</taxon>
        <taxon>Metazoa</taxon>
        <taxon>Ecdysozoa</taxon>
        <taxon>Arthropoda</taxon>
        <taxon>Chelicerata</taxon>
        <taxon>Arachnida</taxon>
        <taxon>Araneae</taxon>
        <taxon>Araneomorphae</taxon>
        <taxon>Entelegynae</taxon>
        <taxon>Araneoidea</taxon>
        <taxon>Araneidae</taxon>
        <taxon>Araneus</taxon>
    </lineage>
</organism>